<proteinExistence type="predicted"/>
<dbReference type="STRING" id="56107.Cylst_2396"/>
<gene>
    <name evidence="1" type="ORF">Cylst_2396</name>
</gene>
<accession>K9WW76</accession>
<dbReference type="EMBL" id="CP003642">
    <property type="protein sequence ID" value="AFZ24615.1"/>
    <property type="molecule type" value="Genomic_DNA"/>
</dbReference>
<sequence>MATSGFELIGSAGTRHWHYNGIKLVSISWTTEHTGGLGKAVAVNLQLQGKTYPGTILGSPGCPTSFSFDMENDVYFAKGAVTLNIDPVGSDVWLEADFRYGELSAKFKDSLNAWQYRK</sequence>
<organism evidence="1 2">
    <name type="scientific">Cylindrospermum stagnale PCC 7417</name>
    <dbReference type="NCBI Taxonomy" id="56107"/>
    <lineage>
        <taxon>Bacteria</taxon>
        <taxon>Bacillati</taxon>
        <taxon>Cyanobacteriota</taxon>
        <taxon>Cyanophyceae</taxon>
        <taxon>Nostocales</taxon>
        <taxon>Nostocaceae</taxon>
        <taxon>Cylindrospermum</taxon>
    </lineage>
</organism>
<dbReference type="AlphaFoldDB" id="K9WW76"/>
<name>K9WW76_9NOST</name>
<protein>
    <submittedName>
        <fullName evidence="1">Uncharacterized protein</fullName>
    </submittedName>
</protein>
<evidence type="ECO:0000313" key="1">
    <source>
        <dbReference type="EMBL" id="AFZ24615.1"/>
    </source>
</evidence>
<reference evidence="1 2" key="1">
    <citation type="submission" date="2012-06" db="EMBL/GenBank/DDBJ databases">
        <title>Finished chromosome of genome of Cylindrospermum stagnale PCC 7417.</title>
        <authorList>
            <consortium name="US DOE Joint Genome Institute"/>
            <person name="Gugger M."/>
            <person name="Coursin T."/>
            <person name="Rippka R."/>
            <person name="Tandeau De Marsac N."/>
            <person name="Huntemann M."/>
            <person name="Wei C.-L."/>
            <person name="Han J."/>
            <person name="Detter J.C."/>
            <person name="Han C."/>
            <person name="Tapia R."/>
            <person name="Chen A."/>
            <person name="Kyrpides N."/>
            <person name="Mavromatis K."/>
            <person name="Markowitz V."/>
            <person name="Szeto E."/>
            <person name="Ivanova N."/>
            <person name="Pagani I."/>
            <person name="Pati A."/>
            <person name="Goodwin L."/>
            <person name="Nordberg H.P."/>
            <person name="Cantor M.N."/>
            <person name="Hua S.X."/>
            <person name="Woyke T."/>
            <person name="Kerfeld C.A."/>
        </authorList>
    </citation>
    <scope>NUCLEOTIDE SEQUENCE [LARGE SCALE GENOMIC DNA]</scope>
    <source>
        <strain evidence="1 2">PCC 7417</strain>
    </source>
</reference>
<dbReference type="HOGENOM" id="CLU_2069199_0_0_3"/>
<keyword evidence="2" id="KW-1185">Reference proteome</keyword>
<dbReference type="KEGG" id="csg:Cylst_2396"/>
<dbReference type="RefSeq" id="WP_015207869.1">
    <property type="nucleotide sequence ID" value="NC_019757.1"/>
</dbReference>
<evidence type="ECO:0000313" key="2">
    <source>
        <dbReference type="Proteomes" id="UP000010475"/>
    </source>
</evidence>
<dbReference type="Proteomes" id="UP000010475">
    <property type="component" value="Chromosome"/>
</dbReference>